<feature type="non-terminal residue" evidence="3">
    <location>
        <position position="230"/>
    </location>
</feature>
<feature type="compositionally biased region" description="Pro residues" evidence="1">
    <location>
        <begin position="61"/>
        <end position="73"/>
    </location>
</feature>
<gene>
    <name evidence="3" type="ORF">ITJ42_16310</name>
</gene>
<organism evidence="3 4">
    <name type="scientific">Clavibacter phaseoli</name>
    <dbReference type="NCBI Taxonomy" id="1734031"/>
    <lineage>
        <taxon>Bacteria</taxon>
        <taxon>Bacillati</taxon>
        <taxon>Actinomycetota</taxon>
        <taxon>Actinomycetes</taxon>
        <taxon>Micrococcales</taxon>
        <taxon>Microbacteriaceae</taxon>
        <taxon>Clavibacter</taxon>
    </lineage>
</organism>
<feature type="region of interest" description="Disordered" evidence="1">
    <location>
        <begin position="1"/>
        <end position="29"/>
    </location>
</feature>
<reference evidence="3 4" key="1">
    <citation type="submission" date="2020-10" db="EMBL/GenBank/DDBJ databases">
        <title>Draft genome sequences of plant-associated actinobacteria.</title>
        <authorList>
            <person name="Tarlachkov S.V."/>
            <person name="Starodumova I.P."/>
            <person name="Dorofeeva L.V."/>
            <person name="Prisyazhnaya N.V."/>
            <person name="Roubtsova T.V."/>
            <person name="Chizhov V.N."/>
            <person name="Nadler S.A."/>
            <person name="Subbotin S.A."/>
            <person name="Evtushenko L.I."/>
        </authorList>
    </citation>
    <scope>NUCLEOTIDE SEQUENCE [LARGE SCALE GENOMIC DNA]</scope>
    <source>
        <strain evidence="3 4">VKM Ac-2886</strain>
    </source>
</reference>
<feature type="region of interest" description="Disordered" evidence="1">
    <location>
        <begin position="173"/>
        <end position="201"/>
    </location>
</feature>
<dbReference type="NCBIfam" id="TIGR01451">
    <property type="entry name" value="B_ant_repeat"/>
    <property type="match status" value="1"/>
</dbReference>
<evidence type="ECO:0000313" key="3">
    <source>
        <dbReference type="EMBL" id="MBF4632779.1"/>
    </source>
</evidence>
<dbReference type="InterPro" id="IPR055354">
    <property type="entry name" value="DUF7507"/>
</dbReference>
<evidence type="ECO:0000259" key="2">
    <source>
        <dbReference type="Pfam" id="PF24346"/>
    </source>
</evidence>
<keyword evidence="4" id="KW-1185">Reference proteome</keyword>
<protein>
    <recommendedName>
        <fullName evidence="2">DUF7507 domain-containing protein</fullName>
    </recommendedName>
</protein>
<feature type="domain" description="DUF7507" evidence="2">
    <location>
        <begin position="2"/>
        <end position="68"/>
    </location>
</feature>
<dbReference type="AlphaFoldDB" id="A0A8I0VIS7"/>
<name>A0A8I0VIS7_9MICO</name>
<dbReference type="InterPro" id="IPR013783">
    <property type="entry name" value="Ig-like_fold"/>
</dbReference>
<dbReference type="Pfam" id="PF24346">
    <property type="entry name" value="DUF7507"/>
    <property type="match status" value="2"/>
</dbReference>
<feature type="compositionally biased region" description="Pro residues" evidence="1">
    <location>
        <begin position="180"/>
        <end position="192"/>
    </location>
</feature>
<accession>A0A8I0VIS7</accession>
<dbReference type="Proteomes" id="UP000634579">
    <property type="component" value="Unassembled WGS sequence"/>
</dbReference>
<dbReference type="InterPro" id="IPR047589">
    <property type="entry name" value="DUF11_rpt"/>
</dbReference>
<evidence type="ECO:0000313" key="4">
    <source>
        <dbReference type="Proteomes" id="UP000634579"/>
    </source>
</evidence>
<comment type="caution">
    <text evidence="3">The sequence shown here is derived from an EMBL/GenBank/DDBJ whole genome shotgun (WGS) entry which is preliminary data.</text>
</comment>
<feature type="region of interest" description="Disordered" evidence="1">
    <location>
        <begin position="47"/>
        <end position="81"/>
    </location>
</feature>
<dbReference type="Gene3D" id="2.60.40.10">
    <property type="entry name" value="Immunoglobulins"/>
    <property type="match status" value="1"/>
</dbReference>
<proteinExistence type="predicted"/>
<feature type="non-terminal residue" evidence="3">
    <location>
        <position position="1"/>
    </location>
</feature>
<sequence length="230" mass="23049">AVTDVVPVEGDFSGSGDLGDITPESADLAPGQSATFTAQYTVTQADVDGGDLTNTATATGTPPPGTELPPTPPSTVEIPPTQTPSLSIVKSVDLTADASYVVGQELTYSFVVTNTGNVTIEDVLPVEGDFTGSGDLGPITPADGVTLAPGEQATFTAQYTLTQADVDAGSITNAATATGTPPPGTELPPVPPSEVTVPTPQSPSLSIVKSADVTEITAAGQVVTYTFVVT</sequence>
<dbReference type="EMBL" id="JADKRP010000020">
    <property type="protein sequence ID" value="MBF4632779.1"/>
    <property type="molecule type" value="Genomic_DNA"/>
</dbReference>
<dbReference type="GO" id="GO:0005975">
    <property type="term" value="P:carbohydrate metabolic process"/>
    <property type="evidence" value="ECO:0007669"/>
    <property type="project" value="UniProtKB-ARBA"/>
</dbReference>
<feature type="domain" description="DUF7507" evidence="2">
    <location>
        <begin position="83"/>
        <end position="186"/>
    </location>
</feature>
<evidence type="ECO:0000256" key="1">
    <source>
        <dbReference type="SAM" id="MobiDB-lite"/>
    </source>
</evidence>